<evidence type="ECO:0000256" key="6">
    <source>
        <dbReference type="SAM" id="Phobius"/>
    </source>
</evidence>
<dbReference type="Proteomes" id="UP001322277">
    <property type="component" value="Chromosome 6"/>
</dbReference>
<feature type="domain" description="G-protein coupled receptors family 1 profile" evidence="8">
    <location>
        <begin position="37"/>
        <end position="316"/>
    </location>
</feature>
<dbReference type="AlphaFoldDB" id="A0AAX4IPU6"/>
<keyword evidence="2 6" id="KW-0812">Transmembrane</keyword>
<evidence type="ECO:0000256" key="4">
    <source>
        <dbReference type="ARBA" id="ARBA00023136"/>
    </source>
</evidence>
<dbReference type="InterPro" id="IPR023041">
    <property type="entry name" value="Glucose_rcpt_Git3-like_N"/>
</dbReference>
<dbReference type="PROSITE" id="PS50261">
    <property type="entry name" value="G_PROTEIN_RECEP_F2_4"/>
    <property type="match status" value="1"/>
</dbReference>
<dbReference type="InterPro" id="IPR017981">
    <property type="entry name" value="GPCR_2-like_7TM"/>
</dbReference>
<dbReference type="Pfam" id="PF11710">
    <property type="entry name" value="Git3"/>
    <property type="match status" value="1"/>
</dbReference>
<proteinExistence type="predicted"/>
<dbReference type="Gene3D" id="1.20.1070.10">
    <property type="entry name" value="Rhodopsin 7-helix transmembrane proteins"/>
    <property type="match status" value="1"/>
</dbReference>
<feature type="transmembrane region" description="Helical" evidence="6">
    <location>
        <begin position="205"/>
        <end position="225"/>
    </location>
</feature>
<keyword evidence="9" id="KW-0675">Receptor</keyword>
<sequence length="400" mass="44245">MIRPKEGDEALAVPAILSEVRLQSIVILVVAVMSLAGAGWIMASYAVFPNLRSFRHRLITGLAISDAFMALNFLCSTAMNVGGNGIAAPENTAFCSFNGFVTQVFVIQTDYWVLAIAVCTYFILAGHKTQSTWIQDHELVIWALPWLFSVLWASIGLGVIGYENIGAWCWFKSDTVRLLVNFIPRCKPTIYFRVTLIQPRGLTSVPGVIIVTMFALYAYLSYVLYKAHTRLSSVQDASPRHLESGITTQEGSRVTSIHEGVARLMLLYPLAYAIIWSLPTAIRIYQATENKPAAFALQTIDKASIVIQGFVDTVIYGVNETTLTSWRARFSRQRYPATHAMNTRGGNDLAPDATREREWSFRQRVRGSPDDTTAVRSTVSVGLEGDGASSSSMEPRDLRA</sequence>
<gene>
    <name evidence="9" type="ORF">CDEST_10034</name>
</gene>
<keyword evidence="10" id="KW-1185">Reference proteome</keyword>
<evidence type="ECO:0000256" key="5">
    <source>
        <dbReference type="SAM" id="MobiDB-lite"/>
    </source>
</evidence>
<accession>A0AAX4IPU6</accession>
<dbReference type="PANTHER" id="PTHR23112">
    <property type="entry name" value="G PROTEIN-COUPLED RECEPTOR 157-RELATED"/>
    <property type="match status" value="1"/>
</dbReference>
<dbReference type="GO" id="GO:0005886">
    <property type="term" value="C:plasma membrane"/>
    <property type="evidence" value="ECO:0007669"/>
    <property type="project" value="TreeGrafter"/>
</dbReference>
<dbReference type="GO" id="GO:0007166">
    <property type="term" value="P:cell surface receptor signaling pathway"/>
    <property type="evidence" value="ECO:0007669"/>
    <property type="project" value="InterPro"/>
</dbReference>
<dbReference type="KEGG" id="cdet:87946536"/>
<keyword evidence="4 6" id="KW-0472">Membrane</keyword>
<dbReference type="InterPro" id="IPR022343">
    <property type="entry name" value="GCR1-cAMP_receptor"/>
</dbReference>
<dbReference type="Pfam" id="PF11970">
    <property type="entry name" value="GPR_Gpa2_C"/>
    <property type="match status" value="1"/>
</dbReference>
<feature type="region of interest" description="Disordered" evidence="5">
    <location>
        <begin position="361"/>
        <end position="400"/>
    </location>
</feature>
<name>A0AAX4IPU6_9PEZI</name>
<evidence type="ECO:0000259" key="8">
    <source>
        <dbReference type="PROSITE" id="PS50262"/>
    </source>
</evidence>
<feature type="transmembrane region" description="Helical" evidence="6">
    <location>
        <begin position="58"/>
        <end position="79"/>
    </location>
</feature>
<feature type="transmembrane region" description="Helical" evidence="6">
    <location>
        <begin position="139"/>
        <end position="162"/>
    </location>
</feature>
<dbReference type="GO" id="GO:0004930">
    <property type="term" value="F:G protein-coupled receptor activity"/>
    <property type="evidence" value="ECO:0007669"/>
    <property type="project" value="TreeGrafter"/>
</dbReference>
<dbReference type="GO" id="GO:0007189">
    <property type="term" value="P:adenylate cyclase-activating G protein-coupled receptor signaling pathway"/>
    <property type="evidence" value="ECO:0007669"/>
    <property type="project" value="TreeGrafter"/>
</dbReference>
<dbReference type="EMBL" id="CP137310">
    <property type="protein sequence ID" value="WQF85020.1"/>
    <property type="molecule type" value="Genomic_DNA"/>
</dbReference>
<feature type="compositionally biased region" description="Polar residues" evidence="5">
    <location>
        <begin position="370"/>
        <end position="380"/>
    </location>
</feature>
<feature type="transmembrane region" description="Helical" evidence="6">
    <location>
        <begin position="25"/>
        <end position="46"/>
    </location>
</feature>
<feature type="transmembrane region" description="Helical" evidence="6">
    <location>
        <begin position="111"/>
        <end position="127"/>
    </location>
</feature>
<evidence type="ECO:0000313" key="9">
    <source>
        <dbReference type="EMBL" id="WQF85020.1"/>
    </source>
</evidence>
<evidence type="ECO:0000256" key="3">
    <source>
        <dbReference type="ARBA" id="ARBA00022989"/>
    </source>
</evidence>
<organism evidence="9 10">
    <name type="scientific">Colletotrichum destructivum</name>
    <dbReference type="NCBI Taxonomy" id="34406"/>
    <lineage>
        <taxon>Eukaryota</taxon>
        <taxon>Fungi</taxon>
        <taxon>Dikarya</taxon>
        <taxon>Ascomycota</taxon>
        <taxon>Pezizomycotina</taxon>
        <taxon>Sordariomycetes</taxon>
        <taxon>Hypocreomycetidae</taxon>
        <taxon>Glomerellales</taxon>
        <taxon>Glomerellaceae</taxon>
        <taxon>Colletotrichum</taxon>
        <taxon>Colletotrichum destructivum species complex</taxon>
    </lineage>
</organism>
<comment type="subcellular location">
    <subcellularLocation>
        <location evidence="1">Membrane</location>
        <topology evidence="1">Multi-pass membrane protein</topology>
    </subcellularLocation>
</comment>
<dbReference type="PROSITE" id="PS50262">
    <property type="entry name" value="G_PROTEIN_RECEP_F1_2"/>
    <property type="match status" value="1"/>
</dbReference>
<evidence type="ECO:0000256" key="2">
    <source>
        <dbReference type="ARBA" id="ARBA00022692"/>
    </source>
</evidence>
<protein>
    <submittedName>
        <fullName evidence="9">G protein-coupled receptor GPR1</fullName>
    </submittedName>
</protein>
<dbReference type="RefSeq" id="XP_062782243.1">
    <property type="nucleotide sequence ID" value="XM_062926192.1"/>
</dbReference>
<dbReference type="InterPro" id="IPR017452">
    <property type="entry name" value="GPCR_Rhodpsn_7TM"/>
</dbReference>
<dbReference type="PANTHER" id="PTHR23112:SF0">
    <property type="entry name" value="TRANSMEMBRANE PROTEIN 116"/>
    <property type="match status" value="1"/>
</dbReference>
<evidence type="ECO:0000259" key="7">
    <source>
        <dbReference type="PROSITE" id="PS50261"/>
    </source>
</evidence>
<keyword evidence="3 6" id="KW-1133">Transmembrane helix</keyword>
<feature type="domain" description="G-protein coupled receptors family 2 profile 2" evidence="7">
    <location>
        <begin position="23"/>
        <end position="183"/>
    </location>
</feature>
<reference evidence="10" key="1">
    <citation type="journal article" date="2023" name="bioRxiv">
        <title>Complete genome of the Medicago anthracnose fungus, Colletotrichum destructivum, reveals a mini-chromosome-like region within a core chromosome.</title>
        <authorList>
            <person name="Lapalu N."/>
            <person name="Simon A."/>
            <person name="Lu A."/>
            <person name="Plaumann P.-L."/>
            <person name="Amselem J."/>
            <person name="Pigne S."/>
            <person name="Auger A."/>
            <person name="Koch C."/>
            <person name="Dallery J.-F."/>
            <person name="O'Connell R.J."/>
        </authorList>
    </citation>
    <scope>NUCLEOTIDE SEQUENCE [LARGE SCALE GENOMIC DNA]</scope>
    <source>
        <strain evidence="10">CBS 520.97</strain>
    </source>
</reference>
<evidence type="ECO:0000313" key="10">
    <source>
        <dbReference type="Proteomes" id="UP001322277"/>
    </source>
</evidence>
<dbReference type="InterPro" id="IPR022596">
    <property type="entry name" value="GPR1/2/3_C"/>
</dbReference>
<dbReference type="GeneID" id="87946536"/>
<evidence type="ECO:0000256" key="1">
    <source>
        <dbReference type="ARBA" id="ARBA00004141"/>
    </source>
</evidence>
<dbReference type="SUPFAM" id="SSF81321">
    <property type="entry name" value="Family A G protein-coupled receptor-like"/>
    <property type="match status" value="1"/>
</dbReference>
<dbReference type="PRINTS" id="PR02001">
    <property type="entry name" value="GCR1CAMPR"/>
</dbReference>